<evidence type="ECO:0000256" key="1">
    <source>
        <dbReference type="SAM" id="MobiDB-lite"/>
    </source>
</evidence>
<evidence type="ECO:0000256" key="2">
    <source>
        <dbReference type="SAM" id="SignalP"/>
    </source>
</evidence>
<reference evidence="3" key="1">
    <citation type="submission" date="2023-03" db="EMBL/GenBank/DDBJ databases">
        <title>Massive genome expansion in bonnet fungi (Mycena s.s.) driven by repeated elements and novel gene families across ecological guilds.</title>
        <authorList>
            <consortium name="Lawrence Berkeley National Laboratory"/>
            <person name="Harder C.B."/>
            <person name="Miyauchi S."/>
            <person name="Viragh M."/>
            <person name="Kuo A."/>
            <person name="Thoen E."/>
            <person name="Andreopoulos B."/>
            <person name="Lu D."/>
            <person name="Skrede I."/>
            <person name="Drula E."/>
            <person name="Henrissat B."/>
            <person name="Morin E."/>
            <person name="Kohler A."/>
            <person name="Barry K."/>
            <person name="LaButti K."/>
            <person name="Morin E."/>
            <person name="Salamov A."/>
            <person name="Lipzen A."/>
            <person name="Mereny Z."/>
            <person name="Hegedus B."/>
            <person name="Baldrian P."/>
            <person name="Stursova M."/>
            <person name="Weitz H."/>
            <person name="Taylor A."/>
            <person name="Grigoriev I.V."/>
            <person name="Nagy L.G."/>
            <person name="Martin F."/>
            <person name="Kauserud H."/>
        </authorList>
    </citation>
    <scope>NUCLEOTIDE SEQUENCE</scope>
    <source>
        <strain evidence="3">CBHHK173m</strain>
    </source>
</reference>
<organism evidence="3 4">
    <name type="scientific">Mycena belliarum</name>
    <dbReference type="NCBI Taxonomy" id="1033014"/>
    <lineage>
        <taxon>Eukaryota</taxon>
        <taxon>Fungi</taxon>
        <taxon>Dikarya</taxon>
        <taxon>Basidiomycota</taxon>
        <taxon>Agaricomycotina</taxon>
        <taxon>Agaricomycetes</taxon>
        <taxon>Agaricomycetidae</taxon>
        <taxon>Agaricales</taxon>
        <taxon>Marasmiineae</taxon>
        <taxon>Mycenaceae</taxon>
        <taxon>Mycena</taxon>
    </lineage>
</organism>
<feature type="signal peptide" evidence="2">
    <location>
        <begin position="1"/>
        <end position="19"/>
    </location>
</feature>
<feature type="compositionally biased region" description="Polar residues" evidence="1">
    <location>
        <begin position="170"/>
        <end position="182"/>
    </location>
</feature>
<name>A0AAD6XSB9_9AGAR</name>
<protein>
    <submittedName>
        <fullName evidence="3">Uncharacterized protein</fullName>
    </submittedName>
</protein>
<dbReference type="Proteomes" id="UP001222325">
    <property type="component" value="Unassembled WGS sequence"/>
</dbReference>
<evidence type="ECO:0000313" key="4">
    <source>
        <dbReference type="Proteomes" id="UP001222325"/>
    </source>
</evidence>
<comment type="caution">
    <text evidence="3">The sequence shown here is derived from an EMBL/GenBank/DDBJ whole genome shotgun (WGS) entry which is preliminary data.</text>
</comment>
<feature type="region of interest" description="Disordered" evidence="1">
    <location>
        <begin position="119"/>
        <end position="182"/>
    </location>
</feature>
<sequence length="380" mass="38936">MHARCIIVLAFLTIPLSFGLVSVDAPSSAGACQAVQLTWEGGVEPWSLSILSASASNSSLHNLGTSTSSLFTWTVDVPPGTSVALQVQDSTGDVGQSPLFTIQQGTSIDGHCFAGASTSPMKGQVGGGPDPLSSGVSSAAGDGSGSGEQVASTSGVKVPGPSSPQGGFAMSTNDTTSLSGSILPNPAAQGTLSSESGAVAVGVGIDALTWLTEYTLLALRMPQVRRAPLGSICSNSSLEEGPVPREMVGRSGYAASTFSSWGNHGDLADERALSPATAGASTDSRPWEAAQAQGTFESRYAAAFTPGHTASSSSVDRNDPDSQRRFRGPNPKNMINVLHPTYAVPPSLAVTGMGEPWRRHEPADGRRPIVVSYAPSYTTK</sequence>
<accession>A0AAD6XSB9</accession>
<evidence type="ECO:0000313" key="3">
    <source>
        <dbReference type="EMBL" id="KAJ7091919.1"/>
    </source>
</evidence>
<feature type="region of interest" description="Disordered" evidence="1">
    <location>
        <begin position="306"/>
        <end position="334"/>
    </location>
</feature>
<proteinExistence type="predicted"/>
<dbReference type="AlphaFoldDB" id="A0AAD6XSB9"/>
<gene>
    <name evidence="3" type="ORF">B0H15DRAFT_799672</name>
</gene>
<feature type="chain" id="PRO_5041912478" evidence="2">
    <location>
        <begin position="20"/>
        <end position="380"/>
    </location>
</feature>
<dbReference type="EMBL" id="JARJCN010000019">
    <property type="protein sequence ID" value="KAJ7091919.1"/>
    <property type="molecule type" value="Genomic_DNA"/>
</dbReference>
<keyword evidence="4" id="KW-1185">Reference proteome</keyword>
<keyword evidence="2" id="KW-0732">Signal</keyword>